<feature type="binding site" evidence="6">
    <location>
        <position position="206"/>
    </location>
    <ligand>
        <name>Ca(2+)</name>
        <dbReference type="ChEBI" id="CHEBI:29108"/>
        <label>1</label>
        <note>catalytic</note>
    </ligand>
</feature>
<feature type="disulfide bond" description="In form B" evidence="7">
    <location>
        <begin position="15"/>
        <end position="337"/>
    </location>
</feature>
<evidence type="ECO:0000313" key="9">
    <source>
        <dbReference type="EMBL" id="KAK6165592.1"/>
    </source>
</evidence>
<accession>A0AAN8FWI4</accession>
<keyword evidence="3 7" id="KW-1015">Disulfide bond</keyword>
<evidence type="ECO:0000256" key="4">
    <source>
        <dbReference type="ARBA" id="ARBA00023180"/>
    </source>
</evidence>
<dbReference type="InterPro" id="IPR011042">
    <property type="entry name" value="6-blade_b-propeller_TolB-like"/>
</dbReference>
<sequence length="343" mass="39089">MGYHLHFNEHYPGKCEQVKDMSLGSEHLYTFKDGLTFITSGLAVQNLSTHTKEYMVKHNIVGRMYLFDFNNNKAKVEELSIVGSNGGFNLKLFRPHGIGGWLDKSGRKLLFVVNHEEQGVDYIEKFEFIPESKQLKHIKRYRDDTMLLLNDVQPTSEDSFYFTNYGTGPGLFMMKVQILCQMAWNTVVYFDGNDYRVVLDGMAMSNGIAMSNDGRYVYIATTISHEILVTERKPNNDLVRKQVYPVYSFVDNIIVDSKTDNLYIAGHPIGHKIFLHLDKPDYRAPSQVLMLYVKDGNITKTRELFYDDGDLITGSTVATVFNSKLLIGTIIDTTVLCDVNVPL</sequence>
<feature type="binding site" evidence="6">
    <location>
        <position position="150"/>
    </location>
    <ligand>
        <name>Ca(2+)</name>
        <dbReference type="ChEBI" id="CHEBI:29108"/>
        <label>1</label>
        <note>catalytic</note>
    </ligand>
</feature>
<dbReference type="SUPFAM" id="SSF63829">
    <property type="entry name" value="Calcium-dependent phosphotriesterase"/>
    <property type="match status" value="1"/>
</dbReference>
<keyword evidence="6 8" id="KW-0479">Metal-binding</keyword>
<dbReference type="PANTHER" id="PTHR11799">
    <property type="entry name" value="PARAOXONASE"/>
    <property type="match status" value="1"/>
</dbReference>
<comment type="cofactor">
    <cofactor evidence="6 8">
        <name>Ca(2+)</name>
        <dbReference type="ChEBI" id="CHEBI:29108"/>
    </cofactor>
    <text evidence="6 8">Binds 2 calcium ions per subunit.</text>
</comment>
<evidence type="ECO:0000256" key="7">
    <source>
        <dbReference type="PIRSR" id="PIRSR602640-3"/>
    </source>
</evidence>
<comment type="similarity">
    <text evidence="1 8">Belongs to the paraoxonase family.</text>
</comment>
<protein>
    <recommendedName>
        <fullName evidence="8">Paraoxonase</fullName>
        <ecNumber evidence="8">3.1.1.2</ecNumber>
    </recommendedName>
</protein>
<comment type="caution">
    <text evidence="9">The sequence shown here is derived from an EMBL/GenBank/DDBJ whole genome shotgun (WGS) entry which is preliminary data.</text>
</comment>
<feature type="binding site" evidence="6">
    <location>
        <position position="151"/>
    </location>
    <ligand>
        <name>Ca(2+)</name>
        <dbReference type="ChEBI" id="CHEBI:29108"/>
        <label>1</label>
        <note>catalytic</note>
    </ligand>
</feature>
<dbReference type="Proteomes" id="UP001347796">
    <property type="component" value="Unassembled WGS sequence"/>
</dbReference>
<dbReference type="Gene3D" id="2.120.10.30">
    <property type="entry name" value="TolB, C-terminal domain"/>
    <property type="match status" value="1"/>
</dbReference>
<name>A0AAN8FWI4_PATCE</name>
<comment type="catalytic activity">
    <reaction evidence="8">
        <text>a phenyl acetate + H2O = a phenol + acetate + H(+)</text>
        <dbReference type="Rhea" id="RHEA:17309"/>
        <dbReference type="ChEBI" id="CHEBI:15377"/>
        <dbReference type="ChEBI" id="CHEBI:15378"/>
        <dbReference type="ChEBI" id="CHEBI:30089"/>
        <dbReference type="ChEBI" id="CHEBI:33853"/>
        <dbReference type="ChEBI" id="CHEBI:140310"/>
        <dbReference type="EC" id="3.1.1.2"/>
    </reaction>
</comment>
<evidence type="ECO:0000256" key="2">
    <source>
        <dbReference type="ARBA" id="ARBA00022801"/>
    </source>
</evidence>
<dbReference type="PANTHER" id="PTHR11799:SF12">
    <property type="entry name" value="PARAOXONASE-RELATED"/>
    <property type="match status" value="1"/>
</dbReference>
<evidence type="ECO:0000313" key="10">
    <source>
        <dbReference type="Proteomes" id="UP001347796"/>
    </source>
</evidence>
<organism evidence="9 10">
    <name type="scientific">Patella caerulea</name>
    <name type="common">Rayed Mediterranean limpet</name>
    <dbReference type="NCBI Taxonomy" id="87958"/>
    <lineage>
        <taxon>Eukaryota</taxon>
        <taxon>Metazoa</taxon>
        <taxon>Spiralia</taxon>
        <taxon>Lophotrochozoa</taxon>
        <taxon>Mollusca</taxon>
        <taxon>Gastropoda</taxon>
        <taxon>Patellogastropoda</taxon>
        <taxon>Patelloidea</taxon>
        <taxon>Patellidae</taxon>
        <taxon>Patella</taxon>
    </lineage>
</organism>
<dbReference type="Pfam" id="PF01731">
    <property type="entry name" value="Arylesterase"/>
    <property type="match status" value="1"/>
</dbReference>
<feature type="binding site" evidence="6">
    <location>
        <position position="98"/>
    </location>
    <ligand>
        <name>Ca(2+)</name>
        <dbReference type="ChEBI" id="CHEBI:29108"/>
        <label>1</label>
        <note>catalytic</note>
    </ligand>
</feature>
<dbReference type="EMBL" id="JAZGQO010000021">
    <property type="protein sequence ID" value="KAK6165592.1"/>
    <property type="molecule type" value="Genomic_DNA"/>
</dbReference>
<keyword evidence="6 8" id="KW-0106">Calcium</keyword>
<keyword evidence="2 8" id="KW-0378">Hydrolase</keyword>
<dbReference type="InterPro" id="IPR002640">
    <property type="entry name" value="Arylesterase"/>
</dbReference>
<keyword evidence="4 8" id="KW-0325">Glycoprotein</keyword>
<gene>
    <name evidence="9" type="ORF">SNE40_022493</name>
</gene>
<keyword evidence="10" id="KW-1185">Reference proteome</keyword>
<evidence type="ECO:0000256" key="8">
    <source>
        <dbReference type="RuleBase" id="RU368025"/>
    </source>
</evidence>
<feature type="binding site" evidence="6">
    <location>
        <position position="251"/>
    </location>
    <ligand>
        <name>Ca(2+)</name>
        <dbReference type="ChEBI" id="CHEBI:29108"/>
        <label>1</label>
        <note>catalytic</note>
    </ligand>
</feature>
<proteinExistence type="inferred from homology"/>
<dbReference type="AlphaFoldDB" id="A0AAN8FWI4"/>
<evidence type="ECO:0000256" key="1">
    <source>
        <dbReference type="ARBA" id="ARBA00008595"/>
    </source>
</evidence>
<dbReference type="PRINTS" id="PR01785">
    <property type="entry name" value="PARAOXONASE"/>
</dbReference>
<dbReference type="EC" id="3.1.1.2" evidence="8"/>
<feature type="binding site" evidence="6">
    <location>
        <position position="252"/>
    </location>
    <ligand>
        <name>Ca(2+)</name>
        <dbReference type="ChEBI" id="CHEBI:29108"/>
        <label>1</label>
        <note>catalytic</note>
    </ligand>
</feature>
<evidence type="ECO:0000256" key="5">
    <source>
        <dbReference type="PIRSR" id="PIRSR602640-1"/>
    </source>
</evidence>
<feature type="active site" description="Proton acceptor" evidence="5">
    <location>
        <position position="96"/>
    </location>
</feature>
<dbReference type="InterPro" id="IPR051288">
    <property type="entry name" value="Serum_paraoxonase/arylesterase"/>
</dbReference>
<evidence type="ECO:0000256" key="6">
    <source>
        <dbReference type="PIRSR" id="PIRSR602640-2"/>
    </source>
</evidence>
<dbReference type="GO" id="GO:0046872">
    <property type="term" value="F:metal ion binding"/>
    <property type="evidence" value="ECO:0007669"/>
    <property type="project" value="UniProtKB-KW"/>
</dbReference>
<evidence type="ECO:0000256" key="3">
    <source>
        <dbReference type="ARBA" id="ARBA00023157"/>
    </source>
</evidence>
<reference evidence="9 10" key="1">
    <citation type="submission" date="2024-01" db="EMBL/GenBank/DDBJ databases">
        <title>The genome of the rayed Mediterranean limpet Patella caerulea (Linnaeus, 1758).</title>
        <authorList>
            <person name="Anh-Thu Weber A."/>
            <person name="Halstead-Nussloch G."/>
        </authorList>
    </citation>
    <scope>NUCLEOTIDE SEQUENCE [LARGE SCALE GENOMIC DNA]</scope>
    <source>
        <strain evidence="9">AATW-2023a</strain>
        <tissue evidence="9">Whole specimen</tissue>
    </source>
</reference>
<feature type="binding site" evidence="6">
    <location>
        <position position="26"/>
    </location>
    <ligand>
        <name>Ca(2+)</name>
        <dbReference type="ChEBI" id="CHEBI:29108"/>
        <label>1</label>
        <note>catalytic</note>
    </ligand>
</feature>
<dbReference type="GO" id="GO:0004064">
    <property type="term" value="F:arylesterase activity"/>
    <property type="evidence" value="ECO:0007669"/>
    <property type="project" value="UniProtKB-UniRule"/>
</dbReference>